<keyword evidence="8" id="KW-0472">Membrane</keyword>
<evidence type="ECO:0000256" key="6">
    <source>
        <dbReference type="ARBA" id="ARBA00022927"/>
    </source>
</evidence>
<accession>A0ABX0YFA6</accession>
<sequence>MKRSPTLLLLTLLAIALAGNVASLALAPAADIAWLPVQTGSAAPAAHKAVEVPALAQADLAQAWTHPLFSPQRAPDRQAQAAPSSSLAGISLTGVVMDGRGQWALLRLPNAHTTTLAVGKTLPNGWQLAGVTATSARFTFQGQDQQLSLPVLHLPPASTTPALTLPDVPTP</sequence>
<name>A0ABX0YFA6_9PSED</name>
<evidence type="ECO:0000256" key="9">
    <source>
        <dbReference type="SAM" id="SignalP"/>
    </source>
</evidence>
<gene>
    <name evidence="11" type="ORF">HBH25_14710</name>
</gene>
<evidence type="ECO:0000313" key="12">
    <source>
        <dbReference type="Proteomes" id="UP000746535"/>
    </source>
</evidence>
<evidence type="ECO:0000259" key="10">
    <source>
        <dbReference type="Pfam" id="PF11356"/>
    </source>
</evidence>
<keyword evidence="6" id="KW-0653">Protein transport</keyword>
<protein>
    <submittedName>
        <fullName evidence="11">General secretion pathway protein GspN</fullName>
    </submittedName>
</protein>
<keyword evidence="9" id="KW-0732">Signal</keyword>
<feature type="domain" description="Type II secretion system protein GspC N-terminal" evidence="10">
    <location>
        <begin position="9"/>
        <end position="149"/>
    </location>
</feature>
<organism evidence="11 12">
    <name type="scientific">Pseudomonas quercus</name>
    <dbReference type="NCBI Taxonomy" id="2722792"/>
    <lineage>
        <taxon>Bacteria</taxon>
        <taxon>Pseudomonadati</taxon>
        <taxon>Pseudomonadota</taxon>
        <taxon>Gammaproteobacteria</taxon>
        <taxon>Pseudomonadales</taxon>
        <taxon>Pseudomonadaceae</taxon>
        <taxon>Pseudomonas</taxon>
    </lineage>
</organism>
<reference evidence="11 12" key="1">
    <citation type="submission" date="2020-03" db="EMBL/GenBank/DDBJ databases">
        <authorList>
            <person name="Wang L."/>
            <person name="He N."/>
            <person name="Li Y."/>
            <person name="Fang Y."/>
            <person name="Zhang F."/>
        </authorList>
    </citation>
    <scope>NUCLEOTIDE SEQUENCE [LARGE SCALE GENOMIC DNA]</scope>
    <source>
        <strain evidence="12">hsmgli-8</strain>
    </source>
</reference>
<keyword evidence="12" id="KW-1185">Reference proteome</keyword>
<evidence type="ECO:0000256" key="1">
    <source>
        <dbReference type="ARBA" id="ARBA00004533"/>
    </source>
</evidence>
<keyword evidence="5" id="KW-0812">Transmembrane</keyword>
<dbReference type="InterPro" id="IPR024961">
    <property type="entry name" value="T2SS_GspC_N"/>
</dbReference>
<dbReference type="RefSeq" id="WP_168084664.1">
    <property type="nucleotide sequence ID" value="NZ_JAAVJI010000008.1"/>
</dbReference>
<keyword evidence="4" id="KW-0997">Cell inner membrane</keyword>
<feature type="signal peptide" evidence="9">
    <location>
        <begin position="1"/>
        <end position="18"/>
    </location>
</feature>
<keyword evidence="7" id="KW-1133">Transmembrane helix</keyword>
<keyword evidence="3" id="KW-1003">Cell membrane</keyword>
<evidence type="ECO:0000256" key="3">
    <source>
        <dbReference type="ARBA" id="ARBA00022475"/>
    </source>
</evidence>
<comment type="subcellular location">
    <subcellularLocation>
        <location evidence="1">Cell inner membrane</location>
    </subcellularLocation>
</comment>
<feature type="chain" id="PRO_5045657335" evidence="9">
    <location>
        <begin position="19"/>
        <end position="171"/>
    </location>
</feature>
<evidence type="ECO:0000256" key="4">
    <source>
        <dbReference type="ARBA" id="ARBA00022519"/>
    </source>
</evidence>
<evidence type="ECO:0000256" key="8">
    <source>
        <dbReference type="ARBA" id="ARBA00023136"/>
    </source>
</evidence>
<dbReference type="EMBL" id="JAAVJI010000008">
    <property type="protein sequence ID" value="NJP02099.1"/>
    <property type="molecule type" value="Genomic_DNA"/>
</dbReference>
<dbReference type="Proteomes" id="UP000746535">
    <property type="component" value="Unassembled WGS sequence"/>
</dbReference>
<evidence type="ECO:0000256" key="7">
    <source>
        <dbReference type="ARBA" id="ARBA00022989"/>
    </source>
</evidence>
<proteinExistence type="predicted"/>
<keyword evidence="2" id="KW-0813">Transport</keyword>
<dbReference type="Pfam" id="PF11356">
    <property type="entry name" value="T2SSC"/>
    <property type="match status" value="1"/>
</dbReference>
<evidence type="ECO:0000313" key="11">
    <source>
        <dbReference type="EMBL" id="NJP02099.1"/>
    </source>
</evidence>
<comment type="caution">
    <text evidence="11">The sequence shown here is derived from an EMBL/GenBank/DDBJ whole genome shotgun (WGS) entry which is preliminary data.</text>
</comment>
<evidence type="ECO:0000256" key="2">
    <source>
        <dbReference type="ARBA" id="ARBA00022448"/>
    </source>
</evidence>
<evidence type="ECO:0000256" key="5">
    <source>
        <dbReference type="ARBA" id="ARBA00022692"/>
    </source>
</evidence>